<reference evidence="1" key="1">
    <citation type="submission" date="2021-01" db="EMBL/GenBank/DDBJ databases">
        <title>Microvirga sp.</title>
        <authorList>
            <person name="Kim M.K."/>
        </authorList>
    </citation>
    <scope>NUCLEOTIDE SEQUENCE</scope>
    <source>
        <strain evidence="1">5420S-16</strain>
    </source>
</reference>
<proteinExistence type="predicted"/>
<sequence>MNWARPFLDAPCFAGDRRPGTKPVEAGGRLVLDGETVGRFVVASHPMGKKEDHWTQAVREGLGN</sequence>
<name>A0A936ZIQ6_9HYPH</name>
<gene>
    <name evidence="1" type="ORF">JKG68_15160</name>
</gene>
<protein>
    <submittedName>
        <fullName evidence="1">Uncharacterized protein</fullName>
    </submittedName>
</protein>
<organism evidence="1 2">
    <name type="scientific">Microvirga aerilata</name>
    <dbReference type="NCBI Taxonomy" id="670292"/>
    <lineage>
        <taxon>Bacteria</taxon>
        <taxon>Pseudomonadati</taxon>
        <taxon>Pseudomonadota</taxon>
        <taxon>Alphaproteobacteria</taxon>
        <taxon>Hyphomicrobiales</taxon>
        <taxon>Methylobacteriaceae</taxon>
        <taxon>Microvirga</taxon>
    </lineage>
</organism>
<dbReference type="EMBL" id="JAEQMY010000020">
    <property type="protein sequence ID" value="MBL0405308.1"/>
    <property type="molecule type" value="Genomic_DNA"/>
</dbReference>
<dbReference type="AlphaFoldDB" id="A0A936ZIQ6"/>
<evidence type="ECO:0000313" key="2">
    <source>
        <dbReference type="Proteomes" id="UP000605848"/>
    </source>
</evidence>
<comment type="caution">
    <text evidence="1">The sequence shown here is derived from an EMBL/GenBank/DDBJ whole genome shotgun (WGS) entry which is preliminary data.</text>
</comment>
<dbReference type="RefSeq" id="WP_202060960.1">
    <property type="nucleotide sequence ID" value="NZ_JAEQMY010000020.1"/>
</dbReference>
<dbReference type="Proteomes" id="UP000605848">
    <property type="component" value="Unassembled WGS sequence"/>
</dbReference>
<accession>A0A936ZIQ6</accession>
<keyword evidence="2" id="KW-1185">Reference proteome</keyword>
<evidence type="ECO:0000313" key="1">
    <source>
        <dbReference type="EMBL" id="MBL0405308.1"/>
    </source>
</evidence>